<sequence length="216" mass="24397">MTFVALVDDHELLRSGLASMINSFDGFKVIMEAGNGKEFIEALKSNKAPAIVLLDINMPMMDGFETAEWIKANLPETRVLVLSMLENDIAIIRMLKNGARGYLLKDSKPKVFKQALENIRDTGYFINELVSDKLMHYISNEDSFLGDGSPLSSLTENETIFLQWICSDKTYKEIAEEMHISPRTVDTYRDNLFKKLDIKTRVGLAIFAIKHGIVSI</sequence>
<evidence type="ECO:0000256" key="5">
    <source>
        <dbReference type="PROSITE-ProRule" id="PRU00169"/>
    </source>
</evidence>
<dbReference type="SMART" id="SM00448">
    <property type="entry name" value="REC"/>
    <property type="match status" value="1"/>
</dbReference>
<reference evidence="8 9" key="1">
    <citation type="submission" date="2019-03" db="EMBL/GenBank/DDBJ databases">
        <title>Genomic Encyclopedia of Archaeal and Bacterial Type Strains, Phase II (KMG-II): from individual species to whole genera.</title>
        <authorList>
            <person name="Goeker M."/>
        </authorList>
    </citation>
    <scope>NUCLEOTIDE SEQUENCE [LARGE SCALE GENOMIC DNA]</scope>
    <source>
        <strain evidence="8 9">DSM 28323</strain>
    </source>
</reference>
<dbReference type="PROSITE" id="PS50043">
    <property type="entry name" value="HTH_LUXR_2"/>
    <property type="match status" value="1"/>
</dbReference>
<dbReference type="SMART" id="SM00421">
    <property type="entry name" value="HTH_LUXR"/>
    <property type="match status" value="1"/>
</dbReference>
<keyword evidence="1 5" id="KW-0597">Phosphoprotein</keyword>
<dbReference type="RefSeq" id="WP_133473593.1">
    <property type="nucleotide sequence ID" value="NZ_SNWP01000010.1"/>
</dbReference>
<dbReference type="InterPro" id="IPR001789">
    <property type="entry name" value="Sig_transdc_resp-reg_receiver"/>
</dbReference>
<feature type="domain" description="HTH luxR-type" evidence="6">
    <location>
        <begin position="147"/>
        <end position="212"/>
    </location>
</feature>
<dbReference type="InterPro" id="IPR039420">
    <property type="entry name" value="WalR-like"/>
</dbReference>
<dbReference type="GO" id="GO:0000160">
    <property type="term" value="P:phosphorelay signal transduction system"/>
    <property type="evidence" value="ECO:0007669"/>
    <property type="project" value="InterPro"/>
</dbReference>
<evidence type="ECO:0000313" key="8">
    <source>
        <dbReference type="EMBL" id="TDO28984.1"/>
    </source>
</evidence>
<evidence type="ECO:0000313" key="9">
    <source>
        <dbReference type="Proteomes" id="UP000295741"/>
    </source>
</evidence>
<dbReference type="PRINTS" id="PR00038">
    <property type="entry name" value="HTHLUXR"/>
</dbReference>
<keyword evidence="9" id="KW-1185">Reference proteome</keyword>
<accession>A0A4R6J199</accession>
<dbReference type="Pfam" id="PF00196">
    <property type="entry name" value="GerE"/>
    <property type="match status" value="1"/>
</dbReference>
<dbReference type="Proteomes" id="UP000295741">
    <property type="component" value="Unassembled WGS sequence"/>
</dbReference>
<evidence type="ECO:0000259" key="7">
    <source>
        <dbReference type="PROSITE" id="PS50110"/>
    </source>
</evidence>
<dbReference type="EMBL" id="SNWP01000010">
    <property type="protein sequence ID" value="TDO28984.1"/>
    <property type="molecule type" value="Genomic_DNA"/>
</dbReference>
<dbReference type="PROSITE" id="PS00622">
    <property type="entry name" value="HTH_LUXR_1"/>
    <property type="match status" value="1"/>
</dbReference>
<dbReference type="GO" id="GO:0003677">
    <property type="term" value="F:DNA binding"/>
    <property type="evidence" value="ECO:0007669"/>
    <property type="project" value="UniProtKB-KW"/>
</dbReference>
<comment type="caution">
    <text evidence="8">The sequence shown here is derived from an EMBL/GenBank/DDBJ whole genome shotgun (WGS) entry which is preliminary data.</text>
</comment>
<keyword evidence="3" id="KW-0238">DNA-binding</keyword>
<evidence type="ECO:0000256" key="3">
    <source>
        <dbReference type="ARBA" id="ARBA00023125"/>
    </source>
</evidence>
<dbReference type="AlphaFoldDB" id="A0A4R6J199"/>
<keyword evidence="2" id="KW-0805">Transcription regulation</keyword>
<dbReference type="PANTHER" id="PTHR43214">
    <property type="entry name" value="TWO-COMPONENT RESPONSE REGULATOR"/>
    <property type="match status" value="1"/>
</dbReference>
<feature type="modified residue" description="4-aspartylphosphate" evidence="5">
    <location>
        <position position="55"/>
    </location>
</feature>
<dbReference type="CDD" id="cd06170">
    <property type="entry name" value="LuxR_C_like"/>
    <property type="match status" value="1"/>
</dbReference>
<feature type="domain" description="Response regulatory" evidence="7">
    <location>
        <begin position="3"/>
        <end position="120"/>
    </location>
</feature>
<name>A0A4R6J199_9BACT</name>
<dbReference type="PROSITE" id="PS50110">
    <property type="entry name" value="RESPONSE_REGULATORY"/>
    <property type="match status" value="1"/>
</dbReference>
<dbReference type="Pfam" id="PF00072">
    <property type="entry name" value="Response_reg"/>
    <property type="match status" value="1"/>
</dbReference>
<dbReference type="InterPro" id="IPR016032">
    <property type="entry name" value="Sig_transdc_resp-reg_C-effctor"/>
</dbReference>
<proteinExistence type="predicted"/>
<dbReference type="Gene3D" id="3.40.50.2300">
    <property type="match status" value="1"/>
</dbReference>
<evidence type="ECO:0000259" key="6">
    <source>
        <dbReference type="PROSITE" id="PS50043"/>
    </source>
</evidence>
<dbReference type="GO" id="GO:0006355">
    <property type="term" value="P:regulation of DNA-templated transcription"/>
    <property type="evidence" value="ECO:0007669"/>
    <property type="project" value="InterPro"/>
</dbReference>
<dbReference type="SUPFAM" id="SSF52172">
    <property type="entry name" value="CheY-like"/>
    <property type="match status" value="1"/>
</dbReference>
<evidence type="ECO:0000256" key="1">
    <source>
        <dbReference type="ARBA" id="ARBA00022553"/>
    </source>
</evidence>
<evidence type="ECO:0000256" key="2">
    <source>
        <dbReference type="ARBA" id="ARBA00023015"/>
    </source>
</evidence>
<dbReference type="PANTHER" id="PTHR43214:SF41">
    <property type="entry name" value="NITRATE_NITRITE RESPONSE REGULATOR PROTEIN NARP"/>
    <property type="match status" value="1"/>
</dbReference>
<dbReference type="SUPFAM" id="SSF46894">
    <property type="entry name" value="C-terminal effector domain of the bipartite response regulators"/>
    <property type="match status" value="1"/>
</dbReference>
<gene>
    <name evidence="8" type="ORF">BC659_1066</name>
</gene>
<dbReference type="InterPro" id="IPR000792">
    <property type="entry name" value="Tscrpt_reg_LuxR_C"/>
</dbReference>
<protein>
    <submittedName>
        <fullName evidence="8">LuxR family two component transcriptional regulator</fullName>
    </submittedName>
</protein>
<keyword evidence="4" id="KW-0804">Transcription</keyword>
<dbReference type="InterPro" id="IPR058245">
    <property type="entry name" value="NreC/VraR/RcsB-like_REC"/>
</dbReference>
<dbReference type="OrthoDB" id="9797341at2"/>
<dbReference type="CDD" id="cd17535">
    <property type="entry name" value="REC_NarL-like"/>
    <property type="match status" value="1"/>
</dbReference>
<organism evidence="8 9">
    <name type="scientific">Sediminibacterium goheungense</name>
    <dbReference type="NCBI Taxonomy" id="1086393"/>
    <lineage>
        <taxon>Bacteria</taxon>
        <taxon>Pseudomonadati</taxon>
        <taxon>Bacteroidota</taxon>
        <taxon>Chitinophagia</taxon>
        <taxon>Chitinophagales</taxon>
        <taxon>Chitinophagaceae</taxon>
        <taxon>Sediminibacterium</taxon>
    </lineage>
</organism>
<dbReference type="InterPro" id="IPR011006">
    <property type="entry name" value="CheY-like_superfamily"/>
</dbReference>
<evidence type="ECO:0000256" key="4">
    <source>
        <dbReference type="ARBA" id="ARBA00023163"/>
    </source>
</evidence>